<gene>
    <name evidence="1" type="ORF">HPB52_022831</name>
</gene>
<organism evidence="1 2">
    <name type="scientific">Rhipicephalus sanguineus</name>
    <name type="common">Brown dog tick</name>
    <name type="synonym">Ixodes sanguineus</name>
    <dbReference type="NCBI Taxonomy" id="34632"/>
    <lineage>
        <taxon>Eukaryota</taxon>
        <taxon>Metazoa</taxon>
        <taxon>Ecdysozoa</taxon>
        <taxon>Arthropoda</taxon>
        <taxon>Chelicerata</taxon>
        <taxon>Arachnida</taxon>
        <taxon>Acari</taxon>
        <taxon>Parasitiformes</taxon>
        <taxon>Ixodida</taxon>
        <taxon>Ixodoidea</taxon>
        <taxon>Ixodidae</taxon>
        <taxon>Rhipicephalinae</taxon>
        <taxon>Rhipicephalus</taxon>
        <taxon>Rhipicephalus</taxon>
    </lineage>
</organism>
<name>A0A9D4SWX9_RHISA</name>
<accession>A0A9D4SWX9</accession>
<keyword evidence="2" id="KW-1185">Reference proteome</keyword>
<dbReference type="Proteomes" id="UP000821837">
    <property type="component" value="Chromosome 5"/>
</dbReference>
<proteinExistence type="predicted"/>
<dbReference type="EMBL" id="JABSTV010001251">
    <property type="protein sequence ID" value="KAH7952401.1"/>
    <property type="molecule type" value="Genomic_DNA"/>
</dbReference>
<reference evidence="1" key="2">
    <citation type="submission" date="2021-09" db="EMBL/GenBank/DDBJ databases">
        <authorList>
            <person name="Jia N."/>
            <person name="Wang J."/>
            <person name="Shi W."/>
            <person name="Du L."/>
            <person name="Sun Y."/>
            <person name="Zhan W."/>
            <person name="Jiang J."/>
            <person name="Wang Q."/>
            <person name="Zhang B."/>
            <person name="Ji P."/>
            <person name="Sakyi L.B."/>
            <person name="Cui X."/>
            <person name="Yuan T."/>
            <person name="Jiang B."/>
            <person name="Yang W."/>
            <person name="Lam T.T.-Y."/>
            <person name="Chang Q."/>
            <person name="Ding S."/>
            <person name="Wang X."/>
            <person name="Zhu J."/>
            <person name="Ruan X."/>
            <person name="Zhao L."/>
            <person name="Wei J."/>
            <person name="Que T."/>
            <person name="Du C."/>
            <person name="Cheng J."/>
            <person name="Dai P."/>
            <person name="Han X."/>
            <person name="Huang E."/>
            <person name="Gao Y."/>
            <person name="Liu J."/>
            <person name="Shao H."/>
            <person name="Ye R."/>
            <person name="Li L."/>
            <person name="Wei W."/>
            <person name="Wang X."/>
            <person name="Wang C."/>
            <person name="Huo Q."/>
            <person name="Li W."/>
            <person name="Guo W."/>
            <person name="Chen H."/>
            <person name="Chen S."/>
            <person name="Zhou L."/>
            <person name="Zhou L."/>
            <person name="Ni X."/>
            <person name="Tian J."/>
            <person name="Zhou Y."/>
            <person name="Sheng Y."/>
            <person name="Liu T."/>
            <person name="Pan Y."/>
            <person name="Xia L."/>
            <person name="Li J."/>
            <person name="Zhao F."/>
            <person name="Cao W."/>
        </authorList>
    </citation>
    <scope>NUCLEOTIDE SEQUENCE</scope>
    <source>
        <strain evidence="1">Rsan-2018</strain>
        <tissue evidence="1">Larvae</tissue>
    </source>
</reference>
<evidence type="ECO:0000313" key="1">
    <source>
        <dbReference type="EMBL" id="KAH7952401.1"/>
    </source>
</evidence>
<comment type="caution">
    <text evidence="1">The sequence shown here is derived from an EMBL/GenBank/DDBJ whole genome shotgun (WGS) entry which is preliminary data.</text>
</comment>
<dbReference type="AlphaFoldDB" id="A0A9D4SWX9"/>
<reference evidence="1" key="1">
    <citation type="journal article" date="2020" name="Cell">
        <title>Large-Scale Comparative Analyses of Tick Genomes Elucidate Their Genetic Diversity and Vector Capacities.</title>
        <authorList>
            <consortium name="Tick Genome and Microbiome Consortium (TIGMIC)"/>
            <person name="Jia N."/>
            <person name="Wang J."/>
            <person name="Shi W."/>
            <person name="Du L."/>
            <person name="Sun Y."/>
            <person name="Zhan W."/>
            <person name="Jiang J.F."/>
            <person name="Wang Q."/>
            <person name="Zhang B."/>
            <person name="Ji P."/>
            <person name="Bell-Sakyi L."/>
            <person name="Cui X.M."/>
            <person name="Yuan T.T."/>
            <person name="Jiang B.G."/>
            <person name="Yang W.F."/>
            <person name="Lam T.T."/>
            <person name="Chang Q.C."/>
            <person name="Ding S.J."/>
            <person name="Wang X.J."/>
            <person name="Zhu J.G."/>
            <person name="Ruan X.D."/>
            <person name="Zhao L."/>
            <person name="Wei J.T."/>
            <person name="Ye R.Z."/>
            <person name="Que T.C."/>
            <person name="Du C.H."/>
            <person name="Zhou Y.H."/>
            <person name="Cheng J.X."/>
            <person name="Dai P.F."/>
            <person name="Guo W.B."/>
            <person name="Han X.H."/>
            <person name="Huang E.J."/>
            <person name="Li L.F."/>
            <person name="Wei W."/>
            <person name="Gao Y.C."/>
            <person name="Liu J.Z."/>
            <person name="Shao H.Z."/>
            <person name="Wang X."/>
            <person name="Wang C.C."/>
            <person name="Yang T.C."/>
            <person name="Huo Q.B."/>
            <person name="Li W."/>
            <person name="Chen H.Y."/>
            <person name="Chen S.E."/>
            <person name="Zhou L.G."/>
            <person name="Ni X.B."/>
            <person name="Tian J.H."/>
            <person name="Sheng Y."/>
            <person name="Liu T."/>
            <person name="Pan Y.S."/>
            <person name="Xia L.Y."/>
            <person name="Li J."/>
            <person name="Zhao F."/>
            <person name="Cao W.C."/>
        </authorList>
    </citation>
    <scope>NUCLEOTIDE SEQUENCE</scope>
    <source>
        <strain evidence="1">Rsan-2018</strain>
    </source>
</reference>
<protein>
    <submittedName>
        <fullName evidence="1">Uncharacterized protein</fullName>
    </submittedName>
</protein>
<sequence length="135" mass="15319">MGYTYASPSRRILKDRLKPMETNGERELQARFCFTKSAVEKLLALLPLKENADCCVSGCIDCMRLPIKSPGGDSAEFYHNRKRYFSRNVLLYDVVTSCRESAHDSTIFDSSRARVMYETGVITRNLVNTGYACRA</sequence>
<evidence type="ECO:0000313" key="2">
    <source>
        <dbReference type="Proteomes" id="UP000821837"/>
    </source>
</evidence>